<protein>
    <submittedName>
        <fullName evidence="1">Uncharacterized protein</fullName>
    </submittedName>
</protein>
<sequence>AELLGVMDVSVGSITSANAGGSEYFITGTLVFGQVGCSPTSTLRTKIPGKKVCGNVHGLHLDPSKFSLSAYVLGSGVEKTNVTSVGIHAGWDCPKFLADLSWGR</sequence>
<accession>A0A8J2KYX2</accession>
<reference evidence="1" key="1">
    <citation type="submission" date="2021-06" db="EMBL/GenBank/DDBJ databases">
        <authorList>
            <person name="Hodson N. C."/>
            <person name="Mongue J. A."/>
            <person name="Jaron S. K."/>
        </authorList>
    </citation>
    <scope>NUCLEOTIDE SEQUENCE</scope>
</reference>
<keyword evidence="2" id="KW-1185">Reference proteome</keyword>
<evidence type="ECO:0000313" key="1">
    <source>
        <dbReference type="EMBL" id="CAG7734426.1"/>
    </source>
</evidence>
<proteinExistence type="predicted"/>
<evidence type="ECO:0000313" key="2">
    <source>
        <dbReference type="Proteomes" id="UP000708208"/>
    </source>
</evidence>
<organism evidence="1 2">
    <name type="scientific">Allacma fusca</name>
    <dbReference type="NCBI Taxonomy" id="39272"/>
    <lineage>
        <taxon>Eukaryota</taxon>
        <taxon>Metazoa</taxon>
        <taxon>Ecdysozoa</taxon>
        <taxon>Arthropoda</taxon>
        <taxon>Hexapoda</taxon>
        <taxon>Collembola</taxon>
        <taxon>Symphypleona</taxon>
        <taxon>Sminthuridae</taxon>
        <taxon>Allacma</taxon>
    </lineage>
</organism>
<comment type="caution">
    <text evidence="1">The sequence shown here is derived from an EMBL/GenBank/DDBJ whole genome shotgun (WGS) entry which is preliminary data.</text>
</comment>
<dbReference type="Proteomes" id="UP000708208">
    <property type="component" value="Unassembled WGS sequence"/>
</dbReference>
<gene>
    <name evidence="1" type="ORF">AFUS01_LOCUS22817</name>
</gene>
<dbReference type="EMBL" id="CAJVCH010269229">
    <property type="protein sequence ID" value="CAG7734426.1"/>
    <property type="molecule type" value="Genomic_DNA"/>
</dbReference>
<dbReference type="AlphaFoldDB" id="A0A8J2KYX2"/>
<name>A0A8J2KYX2_9HEXA</name>
<feature type="non-terminal residue" evidence="1">
    <location>
        <position position="1"/>
    </location>
</feature>